<evidence type="ECO:0000313" key="2">
    <source>
        <dbReference type="Proteomes" id="UP000184287"/>
    </source>
</evidence>
<protein>
    <submittedName>
        <fullName evidence="1">Uncharacterized protein</fullName>
    </submittedName>
</protein>
<dbReference type="OrthoDB" id="665151at2"/>
<keyword evidence="2" id="KW-1185">Reference proteome</keyword>
<accession>A0A1M5JK32</accession>
<organism evidence="1 2">
    <name type="scientific">Pedobacter caeni</name>
    <dbReference type="NCBI Taxonomy" id="288992"/>
    <lineage>
        <taxon>Bacteria</taxon>
        <taxon>Pseudomonadati</taxon>
        <taxon>Bacteroidota</taxon>
        <taxon>Sphingobacteriia</taxon>
        <taxon>Sphingobacteriales</taxon>
        <taxon>Sphingobacteriaceae</taxon>
        <taxon>Pedobacter</taxon>
    </lineage>
</organism>
<dbReference type="AlphaFoldDB" id="A0A1M5JK32"/>
<dbReference type="Proteomes" id="UP000184287">
    <property type="component" value="Unassembled WGS sequence"/>
</dbReference>
<reference evidence="2" key="1">
    <citation type="submission" date="2016-11" db="EMBL/GenBank/DDBJ databases">
        <authorList>
            <person name="Varghese N."/>
            <person name="Submissions S."/>
        </authorList>
    </citation>
    <scope>NUCLEOTIDE SEQUENCE [LARGE SCALE GENOMIC DNA]</scope>
    <source>
        <strain evidence="2">DSM 16990</strain>
    </source>
</reference>
<gene>
    <name evidence="1" type="ORF">SAMN04488522_105394</name>
</gene>
<evidence type="ECO:0000313" key="1">
    <source>
        <dbReference type="EMBL" id="SHG40922.1"/>
    </source>
</evidence>
<dbReference type="RefSeq" id="WP_073235038.1">
    <property type="nucleotide sequence ID" value="NZ_FQUQ01000005.1"/>
</dbReference>
<sequence length="215" mass="25438">MFFGLFKRKKRTEIEEWELELLLNVLTTLPEKDDDLLIEQIRNGALSGIDLRYPAEPGYVSFTFHQNALAKYKDEKKKAYKLEEIRVFDLKSQFFLDYTIYVFFGMVHGYFIKATEGYQIDPRQIDVSHCQKAYYENHDFDQLKQVLTSEEIDLMDPSSIYVVVLDGKDYYHIKDLEDGDFIGMDLDRNIYECTHDPYQIIPLKVTLKELLNDVK</sequence>
<dbReference type="EMBL" id="FQUQ01000005">
    <property type="protein sequence ID" value="SHG40922.1"/>
    <property type="molecule type" value="Genomic_DNA"/>
</dbReference>
<name>A0A1M5JK32_9SPHI</name>
<proteinExistence type="predicted"/>